<accession>A0A0A9HVS3</accession>
<evidence type="ECO:0000313" key="1">
    <source>
        <dbReference type="EMBL" id="JAE38966.1"/>
    </source>
</evidence>
<dbReference type="AlphaFoldDB" id="A0A0A9HVS3"/>
<sequence length="20" mass="2034">MPVCVFLALTCAALHASCSP</sequence>
<reference evidence="1" key="2">
    <citation type="journal article" date="2015" name="Data Brief">
        <title>Shoot transcriptome of the giant reed, Arundo donax.</title>
        <authorList>
            <person name="Barrero R.A."/>
            <person name="Guerrero F.D."/>
            <person name="Moolhuijzen P."/>
            <person name="Goolsby J.A."/>
            <person name="Tidwell J."/>
            <person name="Bellgard S.E."/>
            <person name="Bellgard M.I."/>
        </authorList>
    </citation>
    <scope>NUCLEOTIDE SEQUENCE</scope>
    <source>
        <tissue evidence="1">Shoot tissue taken approximately 20 cm above the soil surface</tissue>
    </source>
</reference>
<organism evidence="1">
    <name type="scientific">Arundo donax</name>
    <name type="common">Giant reed</name>
    <name type="synonym">Donax arundinaceus</name>
    <dbReference type="NCBI Taxonomy" id="35708"/>
    <lineage>
        <taxon>Eukaryota</taxon>
        <taxon>Viridiplantae</taxon>
        <taxon>Streptophyta</taxon>
        <taxon>Embryophyta</taxon>
        <taxon>Tracheophyta</taxon>
        <taxon>Spermatophyta</taxon>
        <taxon>Magnoliopsida</taxon>
        <taxon>Liliopsida</taxon>
        <taxon>Poales</taxon>
        <taxon>Poaceae</taxon>
        <taxon>PACMAD clade</taxon>
        <taxon>Arundinoideae</taxon>
        <taxon>Arundineae</taxon>
        <taxon>Arundo</taxon>
    </lineage>
</organism>
<reference evidence="1" key="1">
    <citation type="submission" date="2014-09" db="EMBL/GenBank/DDBJ databases">
        <authorList>
            <person name="Magalhaes I.L.F."/>
            <person name="Oliveira U."/>
            <person name="Santos F.R."/>
            <person name="Vidigal T.H.D.A."/>
            <person name="Brescovit A.D."/>
            <person name="Santos A.J."/>
        </authorList>
    </citation>
    <scope>NUCLEOTIDE SEQUENCE</scope>
    <source>
        <tissue evidence="1">Shoot tissue taken approximately 20 cm above the soil surface</tissue>
    </source>
</reference>
<name>A0A0A9HVS3_ARUDO</name>
<dbReference type="EMBL" id="GBRH01158930">
    <property type="protein sequence ID" value="JAE38966.1"/>
    <property type="molecule type" value="Transcribed_RNA"/>
</dbReference>
<proteinExistence type="predicted"/>
<protein>
    <submittedName>
        <fullName evidence="1">Uncharacterized protein</fullName>
    </submittedName>
</protein>